<dbReference type="GO" id="GO:1901135">
    <property type="term" value="P:carbohydrate derivative metabolic process"/>
    <property type="evidence" value="ECO:0007669"/>
    <property type="project" value="InterPro"/>
</dbReference>
<dbReference type="GO" id="GO:0003677">
    <property type="term" value="F:DNA binding"/>
    <property type="evidence" value="ECO:0007669"/>
    <property type="project" value="UniProtKB-KW"/>
</dbReference>
<dbReference type="STRING" id="937334.SAMN05444406_106111"/>
<reference evidence="6 7" key="1">
    <citation type="submission" date="2016-10" db="EMBL/GenBank/DDBJ databases">
        <authorList>
            <person name="de Groot N.N."/>
        </authorList>
    </citation>
    <scope>NUCLEOTIDE SEQUENCE [LARGE SCALE GENOMIC DNA]</scope>
    <source>
        <strain evidence="6 7">DSM 20678</strain>
    </source>
</reference>
<dbReference type="InterPro" id="IPR036388">
    <property type="entry name" value="WH-like_DNA-bd_sf"/>
</dbReference>
<dbReference type="InterPro" id="IPR001347">
    <property type="entry name" value="SIS_dom"/>
</dbReference>
<evidence type="ECO:0000259" key="5">
    <source>
        <dbReference type="PROSITE" id="PS51464"/>
    </source>
</evidence>
<dbReference type="EMBL" id="FOXR01000006">
    <property type="protein sequence ID" value="SFP92320.1"/>
    <property type="molecule type" value="Genomic_DNA"/>
</dbReference>
<sequence length="288" mass="32625">MVDNEDLLQRISERYKKMSKGQKLIADYILNNYDKAAFMTASKIGQKVGVSESTVVRFANMLGYEGYPQLQKALQEVIRNKLTTVQRIEMTSELDESTLLKTVSKMDINNIRLTVEEIDKEVFNRVVERIFSARSIYVLGLRSAAPLAQFMGYYLSFIFEKVRVVTSGVNDILEQLIHIQPQDLLIGISFPRYARRTVEAMAFAKNKGAETVAITDSLLSPLTSYADHILLARSDMASFVDSLVAPLSLINALIVAVGIRKKTDISSDFQELERIWDEYQVYIGKDRS</sequence>
<dbReference type="Gene3D" id="3.40.50.10490">
    <property type="entry name" value="Glucose-6-phosphate isomerase like protein, domain 1"/>
    <property type="match status" value="1"/>
</dbReference>
<proteinExistence type="predicted"/>
<feature type="domain" description="SIS" evidence="5">
    <location>
        <begin position="126"/>
        <end position="264"/>
    </location>
</feature>
<feature type="domain" description="HTH rpiR-type" evidence="4">
    <location>
        <begin position="5"/>
        <end position="81"/>
    </location>
</feature>
<keyword evidence="7" id="KW-1185">Reference proteome</keyword>
<dbReference type="PANTHER" id="PTHR30514">
    <property type="entry name" value="GLUCOKINASE"/>
    <property type="match status" value="1"/>
</dbReference>
<dbReference type="GO" id="GO:0003700">
    <property type="term" value="F:DNA-binding transcription factor activity"/>
    <property type="evidence" value="ECO:0007669"/>
    <property type="project" value="InterPro"/>
</dbReference>
<dbReference type="RefSeq" id="WP_025746543.1">
    <property type="nucleotide sequence ID" value="NZ_FOXR01000006.1"/>
</dbReference>
<dbReference type="Gene3D" id="1.10.10.10">
    <property type="entry name" value="Winged helix-like DNA-binding domain superfamily/Winged helix DNA-binding domain"/>
    <property type="match status" value="1"/>
</dbReference>
<evidence type="ECO:0000256" key="3">
    <source>
        <dbReference type="ARBA" id="ARBA00023163"/>
    </source>
</evidence>
<keyword evidence="1" id="KW-0805">Transcription regulation</keyword>
<dbReference type="PROSITE" id="PS51464">
    <property type="entry name" value="SIS"/>
    <property type="match status" value="1"/>
</dbReference>
<keyword evidence="3" id="KW-0804">Transcription</keyword>
<dbReference type="InterPro" id="IPR035472">
    <property type="entry name" value="RpiR-like_SIS"/>
</dbReference>
<dbReference type="Pfam" id="PF01380">
    <property type="entry name" value="SIS"/>
    <property type="match status" value="1"/>
</dbReference>
<protein>
    <submittedName>
        <fullName evidence="6">Transcriptional regulator, RpiR family</fullName>
    </submittedName>
</protein>
<dbReference type="Pfam" id="PF01418">
    <property type="entry name" value="HTH_6"/>
    <property type="match status" value="1"/>
</dbReference>
<dbReference type="CDD" id="cd05013">
    <property type="entry name" value="SIS_RpiR"/>
    <property type="match status" value="1"/>
</dbReference>
<dbReference type="InterPro" id="IPR000281">
    <property type="entry name" value="HTH_RpiR"/>
</dbReference>
<dbReference type="InterPro" id="IPR009057">
    <property type="entry name" value="Homeodomain-like_sf"/>
</dbReference>
<gene>
    <name evidence="6" type="ORF">SAMN05444406_106111</name>
</gene>
<dbReference type="GO" id="GO:0097367">
    <property type="term" value="F:carbohydrate derivative binding"/>
    <property type="evidence" value="ECO:0007669"/>
    <property type="project" value="InterPro"/>
</dbReference>
<name>A0A1I5UAN8_9FIRM</name>
<organism evidence="6 7">
    <name type="scientific">Caldicoprobacter faecalis</name>
    <dbReference type="NCBI Taxonomy" id="937334"/>
    <lineage>
        <taxon>Bacteria</taxon>
        <taxon>Bacillati</taxon>
        <taxon>Bacillota</taxon>
        <taxon>Clostridia</taxon>
        <taxon>Caldicoprobacterales</taxon>
        <taxon>Caldicoprobacteraceae</taxon>
        <taxon>Caldicoprobacter</taxon>
    </lineage>
</organism>
<dbReference type="OrthoDB" id="2930at2"/>
<keyword evidence="2" id="KW-0238">DNA-binding</keyword>
<dbReference type="InterPro" id="IPR046348">
    <property type="entry name" value="SIS_dom_sf"/>
</dbReference>
<evidence type="ECO:0000256" key="2">
    <source>
        <dbReference type="ARBA" id="ARBA00023125"/>
    </source>
</evidence>
<dbReference type="PANTHER" id="PTHR30514:SF18">
    <property type="entry name" value="RPIR-FAMILY TRANSCRIPTIONAL REGULATOR"/>
    <property type="match status" value="1"/>
</dbReference>
<evidence type="ECO:0000259" key="4">
    <source>
        <dbReference type="PROSITE" id="PS51071"/>
    </source>
</evidence>
<evidence type="ECO:0000256" key="1">
    <source>
        <dbReference type="ARBA" id="ARBA00023015"/>
    </source>
</evidence>
<dbReference type="PROSITE" id="PS51071">
    <property type="entry name" value="HTH_RPIR"/>
    <property type="match status" value="1"/>
</dbReference>
<evidence type="ECO:0000313" key="7">
    <source>
        <dbReference type="Proteomes" id="UP000198577"/>
    </source>
</evidence>
<dbReference type="SUPFAM" id="SSF46689">
    <property type="entry name" value="Homeodomain-like"/>
    <property type="match status" value="1"/>
</dbReference>
<accession>A0A1I5UAN8</accession>
<evidence type="ECO:0000313" key="6">
    <source>
        <dbReference type="EMBL" id="SFP92320.1"/>
    </source>
</evidence>
<dbReference type="InterPro" id="IPR047640">
    <property type="entry name" value="RpiR-like"/>
</dbReference>
<dbReference type="SUPFAM" id="SSF53697">
    <property type="entry name" value="SIS domain"/>
    <property type="match status" value="1"/>
</dbReference>
<dbReference type="AlphaFoldDB" id="A0A1I5UAN8"/>
<dbReference type="Proteomes" id="UP000198577">
    <property type="component" value="Unassembled WGS sequence"/>
</dbReference>